<accession>A0AA36MAF1</accession>
<dbReference type="EMBL" id="CATQJL010000316">
    <property type="protein sequence ID" value="CAJ0604686.1"/>
    <property type="molecule type" value="Genomic_DNA"/>
</dbReference>
<name>A0AA36MAF1_CYLNA</name>
<keyword evidence="2" id="KW-1185">Reference proteome</keyword>
<dbReference type="Proteomes" id="UP001176961">
    <property type="component" value="Unassembled WGS sequence"/>
</dbReference>
<reference evidence="1" key="1">
    <citation type="submission" date="2023-07" db="EMBL/GenBank/DDBJ databases">
        <authorList>
            <consortium name="CYATHOMIX"/>
        </authorList>
    </citation>
    <scope>NUCLEOTIDE SEQUENCE</scope>
    <source>
        <strain evidence="1">N/A</strain>
    </source>
</reference>
<comment type="caution">
    <text evidence="1">The sequence shown here is derived from an EMBL/GenBank/DDBJ whole genome shotgun (WGS) entry which is preliminary data.</text>
</comment>
<evidence type="ECO:0000313" key="2">
    <source>
        <dbReference type="Proteomes" id="UP001176961"/>
    </source>
</evidence>
<evidence type="ECO:0000313" key="1">
    <source>
        <dbReference type="EMBL" id="CAJ0604686.1"/>
    </source>
</evidence>
<protein>
    <submittedName>
        <fullName evidence="1">Uncharacterized protein</fullName>
    </submittedName>
</protein>
<gene>
    <name evidence="1" type="ORF">CYNAS_LOCUS16669</name>
</gene>
<organism evidence="1 2">
    <name type="scientific">Cylicocyclus nassatus</name>
    <name type="common">Nematode worm</name>
    <dbReference type="NCBI Taxonomy" id="53992"/>
    <lineage>
        <taxon>Eukaryota</taxon>
        <taxon>Metazoa</taxon>
        <taxon>Ecdysozoa</taxon>
        <taxon>Nematoda</taxon>
        <taxon>Chromadorea</taxon>
        <taxon>Rhabditida</taxon>
        <taxon>Rhabditina</taxon>
        <taxon>Rhabditomorpha</taxon>
        <taxon>Strongyloidea</taxon>
        <taxon>Strongylidae</taxon>
        <taxon>Cylicocyclus</taxon>
    </lineage>
</organism>
<sequence>MFILVDALYDLCSQPCSTIVLEEDACLLLNLIKVLRLRIANLRPYLGADIRQYEFDAARLMLMPPEKKRVITTQEGTQSRKRKSGTCLRKIDSFFVVLLTDV</sequence>
<dbReference type="AlphaFoldDB" id="A0AA36MAF1"/>
<proteinExistence type="predicted"/>